<dbReference type="STRING" id="1220495.SAMN05216288_0501"/>
<dbReference type="Pfam" id="PF13511">
    <property type="entry name" value="DUF4124"/>
    <property type="match status" value="1"/>
</dbReference>
<evidence type="ECO:0000313" key="5">
    <source>
        <dbReference type="Proteomes" id="UP000184305"/>
    </source>
</evidence>
<feature type="signal peptide" evidence="2">
    <location>
        <begin position="1"/>
        <end position="20"/>
    </location>
</feature>
<dbReference type="RefSeq" id="WP_073268709.1">
    <property type="nucleotide sequence ID" value="NZ_FRBQ01000013.1"/>
</dbReference>
<feature type="region of interest" description="Disordered" evidence="1">
    <location>
        <begin position="111"/>
        <end position="146"/>
    </location>
</feature>
<keyword evidence="5" id="KW-1185">Reference proteome</keyword>
<sequence>MRRMILTSSLLLALSASAMAGQIYKWVDAQGVTHFGEQPPQGQQSTTVNPSAAPPTAAVPESKPAPTFESIADPEQAAADAKVKKEVVAQEAERKKYCETQRNNLAQLENNPRVRVEEGGEMRRLGEDERQKRIADSKQAIKENCQ</sequence>
<keyword evidence="2" id="KW-0732">Signal</keyword>
<reference evidence="5" key="1">
    <citation type="submission" date="2016-11" db="EMBL/GenBank/DDBJ databases">
        <authorList>
            <person name="Varghese N."/>
            <person name="Submissions S."/>
        </authorList>
    </citation>
    <scope>NUCLEOTIDE SEQUENCE [LARGE SCALE GENOMIC DNA]</scope>
    <source>
        <strain evidence="5">CECT 8089</strain>
    </source>
</reference>
<organism evidence="4 5">
    <name type="scientific">Phytopseudomonas punonensis</name>
    <dbReference type="NCBI Taxonomy" id="1220495"/>
    <lineage>
        <taxon>Bacteria</taxon>
        <taxon>Pseudomonadati</taxon>
        <taxon>Pseudomonadota</taxon>
        <taxon>Gammaproteobacteria</taxon>
        <taxon>Pseudomonadales</taxon>
        <taxon>Pseudomonadaceae</taxon>
        <taxon>Phytopseudomonas</taxon>
    </lineage>
</organism>
<feature type="region of interest" description="Disordered" evidence="1">
    <location>
        <begin position="35"/>
        <end position="68"/>
    </location>
</feature>
<dbReference type="Proteomes" id="UP000184305">
    <property type="component" value="Unassembled WGS sequence"/>
</dbReference>
<dbReference type="OrthoDB" id="7068596at2"/>
<evidence type="ECO:0000259" key="3">
    <source>
        <dbReference type="Pfam" id="PF13511"/>
    </source>
</evidence>
<feature type="domain" description="DUF4124" evidence="3">
    <location>
        <begin position="10"/>
        <end position="64"/>
    </location>
</feature>
<dbReference type="AlphaFoldDB" id="A0A1M7NUD8"/>
<gene>
    <name evidence="4" type="ORF">SAMN05216288_0501</name>
</gene>
<dbReference type="EMBL" id="FRBQ01000013">
    <property type="protein sequence ID" value="SHN07652.1"/>
    <property type="molecule type" value="Genomic_DNA"/>
</dbReference>
<evidence type="ECO:0000256" key="1">
    <source>
        <dbReference type="SAM" id="MobiDB-lite"/>
    </source>
</evidence>
<dbReference type="InterPro" id="IPR025392">
    <property type="entry name" value="DUF4124"/>
</dbReference>
<name>A0A1M7NUD8_9GAMM</name>
<evidence type="ECO:0000313" key="4">
    <source>
        <dbReference type="EMBL" id="SHN07652.1"/>
    </source>
</evidence>
<evidence type="ECO:0000256" key="2">
    <source>
        <dbReference type="SAM" id="SignalP"/>
    </source>
</evidence>
<feature type="chain" id="PRO_5013156039" description="DUF4124 domain-containing protein" evidence="2">
    <location>
        <begin position="21"/>
        <end position="146"/>
    </location>
</feature>
<feature type="compositionally biased region" description="Basic and acidic residues" evidence="1">
    <location>
        <begin position="112"/>
        <end position="146"/>
    </location>
</feature>
<accession>A0A1M7NUD8</accession>
<protein>
    <recommendedName>
        <fullName evidence="3">DUF4124 domain-containing protein</fullName>
    </recommendedName>
</protein>
<feature type="compositionally biased region" description="Polar residues" evidence="1">
    <location>
        <begin position="40"/>
        <end position="50"/>
    </location>
</feature>
<proteinExistence type="predicted"/>